<dbReference type="GO" id="GO:0045259">
    <property type="term" value="C:proton-transporting ATP synthase complex"/>
    <property type="evidence" value="ECO:0007669"/>
    <property type="project" value="UniProtKB-KW"/>
</dbReference>
<keyword evidence="10" id="KW-1185">Reference proteome</keyword>
<dbReference type="GO" id="GO:0005886">
    <property type="term" value="C:plasma membrane"/>
    <property type="evidence" value="ECO:0007669"/>
    <property type="project" value="UniProtKB-SubCell"/>
</dbReference>
<dbReference type="Gene3D" id="2.60.15.10">
    <property type="entry name" value="F0F1 ATP synthase delta/epsilon subunit, N-terminal"/>
    <property type="match status" value="1"/>
</dbReference>
<evidence type="ECO:0000256" key="3">
    <source>
        <dbReference type="ARBA" id="ARBA00022448"/>
    </source>
</evidence>
<dbReference type="PANTHER" id="PTHR13822:SF10">
    <property type="entry name" value="ATP SYNTHASE EPSILON CHAIN, CHLOROPLASTIC"/>
    <property type="match status" value="1"/>
</dbReference>
<evidence type="ECO:0000259" key="8">
    <source>
        <dbReference type="Pfam" id="PF02823"/>
    </source>
</evidence>
<evidence type="ECO:0000256" key="2">
    <source>
        <dbReference type="ARBA" id="ARBA00005712"/>
    </source>
</evidence>
<evidence type="ECO:0000313" key="9">
    <source>
        <dbReference type="EMBL" id="VEI13768.1"/>
    </source>
</evidence>
<keyword evidence="6" id="KW-0139">CF(1)</keyword>
<accession>A0A3S4UZR3</accession>
<evidence type="ECO:0000256" key="4">
    <source>
        <dbReference type="ARBA" id="ARBA00023065"/>
    </source>
</evidence>
<evidence type="ECO:0000313" key="10">
    <source>
        <dbReference type="Proteomes" id="UP000269542"/>
    </source>
</evidence>
<reference evidence="9 10" key="1">
    <citation type="submission" date="2018-12" db="EMBL/GenBank/DDBJ databases">
        <authorList>
            <consortium name="Pathogen Informatics"/>
        </authorList>
    </citation>
    <scope>NUCLEOTIDE SEQUENCE [LARGE SCALE GENOMIC DNA]</scope>
    <source>
        <strain evidence="9 10">NCTC13354</strain>
    </source>
</reference>
<evidence type="ECO:0000256" key="7">
    <source>
        <dbReference type="ARBA" id="ARBA00023310"/>
    </source>
</evidence>
<dbReference type="PANTHER" id="PTHR13822">
    <property type="entry name" value="ATP SYNTHASE DELTA/EPSILON CHAIN"/>
    <property type="match status" value="1"/>
</dbReference>
<proteinExistence type="inferred from homology"/>
<dbReference type="SUPFAM" id="SSF51344">
    <property type="entry name" value="Epsilon subunit of F1F0-ATP synthase N-terminal domain"/>
    <property type="match status" value="1"/>
</dbReference>
<dbReference type="OrthoDB" id="9791445at2"/>
<evidence type="ECO:0000256" key="5">
    <source>
        <dbReference type="ARBA" id="ARBA00023136"/>
    </source>
</evidence>
<feature type="domain" description="ATP synthase F1 complex delta/epsilon subunit N-terminal" evidence="8">
    <location>
        <begin position="1"/>
        <end position="78"/>
    </location>
</feature>
<dbReference type="Pfam" id="PF02823">
    <property type="entry name" value="ATP-synt_DE_N"/>
    <property type="match status" value="1"/>
</dbReference>
<dbReference type="InterPro" id="IPR036771">
    <property type="entry name" value="ATPsynth_dsu/esu_N"/>
</dbReference>
<dbReference type="AlphaFoldDB" id="A0A3S4UZR3"/>
<comment type="similarity">
    <text evidence="2">Belongs to the ATPase epsilon chain family.</text>
</comment>
<keyword evidence="7" id="KW-0066">ATP synthesis</keyword>
<dbReference type="InterPro" id="IPR001469">
    <property type="entry name" value="ATP_synth_F1_dsu/esu"/>
</dbReference>
<evidence type="ECO:0000256" key="1">
    <source>
        <dbReference type="ARBA" id="ARBA00004202"/>
    </source>
</evidence>
<evidence type="ECO:0000256" key="6">
    <source>
        <dbReference type="ARBA" id="ARBA00023196"/>
    </source>
</evidence>
<dbReference type="CDD" id="cd12152">
    <property type="entry name" value="F1-ATPase_delta"/>
    <property type="match status" value="1"/>
</dbReference>
<dbReference type="RefSeq" id="WP_126416839.1">
    <property type="nucleotide sequence ID" value="NZ_LR134476.1"/>
</dbReference>
<gene>
    <name evidence="9" type="primary">atpC</name>
    <name evidence="9" type="ORF">NCTC13354_01490</name>
</gene>
<dbReference type="GO" id="GO:0046933">
    <property type="term" value="F:proton-transporting ATP synthase activity, rotational mechanism"/>
    <property type="evidence" value="ECO:0007669"/>
    <property type="project" value="InterPro"/>
</dbReference>
<keyword evidence="5" id="KW-0472">Membrane</keyword>
<organism evidence="9 10">
    <name type="scientific">Trueperella bialowiezensis</name>
    <dbReference type="NCBI Taxonomy" id="312285"/>
    <lineage>
        <taxon>Bacteria</taxon>
        <taxon>Bacillati</taxon>
        <taxon>Actinomycetota</taxon>
        <taxon>Actinomycetes</taxon>
        <taxon>Actinomycetales</taxon>
        <taxon>Actinomycetaceae</taxon>
        <taxon>Trueperella</taxon>
    </lineage>
</organism>
<dbReference type="Proteomes" id="UP000269542">
    <property type="component" value="Chromosome"/>
</dbReference>
<keyword evidence="3" id="KW-0813">Transport</keyword>
<dbReference type="KEGG" id="tbw:NCTC13354_01490"/>
<dbReference type="InterPro" id="IPR020546">
    <property type="entry name" value="ATP_synth_F1_dsu/esu_N"/>
</dbReference>
<comment type="subcellular location">
    <subcellularLocation>
        <location evidence="1">Cell membrane</location>
        <topology evidence="1">Peripheral membrane protein</topology>
    </subcellularLocation>
</comment>
<dbReference type="EMBL" id="LR134476">
    <property type="protein sequence ID" value="VEI13768.1"/>
    <property type="molecule type" value="Genomic_DNA"/>
</dbReference>
<name>A0A3S4UZR3_9ACTO</name>
<keyword evidence="4" id="KW-0406">Ion transport</keyword>
<sequence>MRLEIVARRGVLFEGEVSDVVLPAFHGEMGILPRRSPVMAVVRQGTIRFTEDGQKKSVEIGDGFATVDSDHIRVVVENFDEDRDPNHPTNPAAAIGE</sequence>
<protein>
    <submittedName>
        <fullName evidence="9">F-ATPase epsilon subunit</fullName>
    </submittedName>
</protein>